<proteinExistence type="predicted"/>
<protein>
    <submittedName>
        <fullName evidence="1">30S ribosomal protein S8</fullName>
    </submittedName>
</protein>
<dbReference type="EMBL" id="JAAKZV010000021">
    <property type="protein sequence ID" value="NGN63816.1"/>
    <property type="molecule type" value="Genomic_DNA"/>
</dbReference>
<keyword evidence="1" id="KW-0687">Ribonucleoprotein</keyword>
<evidence type="ECO:0000313" key="1">
    <source>
        <dbReference type="EMBL" id="NGN63816.1"/>
    </source>
</evidence>
<dbReference type="AlphaFoldDB" id="A0A6G4TWJ6"/>
<name>A0A6G4TWJ6_9ACTN</name>
<reference evidence="1 2" key="1">
    <citation type="submission" date="2020-02" db="EMBL/GenBank/DDBJ databases">
        <title>Whole-genome analyses of novel actinobacteria.</title>
        <authorList>
            <person name="Sahin N."/>
        </authorList>
    </citation>
    <scope>NUCLEOTIDE SEQUENCE [LARGE SCALE GENOMIC DNA]</scope>
    <source>
        <strain evidence="1 2">A7024</strain>
    </source>
</reference>
<evidence type="ECO:0000313" key="2">
    <source>
        <dbReference type="Proteomes" id="UP000481583"/>
    </source>
</evidence>
<organism evidence="1 2">
    <name type="scientific">Streptomyces coryli</name>
    <dbReference type="NCBI Taxonomy" id="1128680"/>
    <lineage>
        <taxon>Bacteria</taxon>
        <taxon>Bacillati</taxon>
        <taxon>Actinomycetota</taxon>
        <taxon>Actinomycetes</taxon>
        <taxon>Kitasatosporales</taxon>
        <taxon>Streptomycetaceae</taxon>
        <taxon>Streptomyces</taxon>
    </lineage>
</organism>
<comment type="caution">
    <text evidence="1">The sequence shown here is derived from an EMBL/GenBank/DDBJ whole genome shotgun (WGS) entry which is preliminary data.</text>
</comment>
<accession>A0A6G4TWJ6</accession>
<gene>
    <name evidence="1" type="ORF">G5C51_07825</name>
</gene>
<sequence>MVRRVSVPQTSQHVCDRIGHGHVMAFGLSRRGFLMLRPSPLTPLMTRERGGCGAVDLRRSSSVFAENY</sequence>
<dbReference type="Proteomes" id="UP000481583">
    <property type="component" value="Unassembled WGS sequence"/>
</dbReference>
<dbReference type="GO" id="GO:0005840">
    <property type="term" value="C:ribosome"/>
    <property type="evidence" value="ECO:0007669"/>
    <property type="project" value="UniProtKB-KW"/>
</dbReference>
<keyword evidence="2" id="KW-1185">Reference proteome</keyword>
<keyword evidence="1" id="KW-0689">Ribosomal protein</keyword>